<dbReference type="EMBL" id="JACHFR010000001">
    <property type="protein sequence ID" value="MBB5217845.1"/>
    <property type="molecule type" value="Genomic_DNA"/>
</dbReference>
<evidence type="ECO:0000313" key="7">
    <source>
        <dbReference type="Proteomes" id="UP000593591"/>
    </source>
</evidence>
<name>A0A840SAM3_9SPIR</name>
<dbReference type="PANTHER" id="PTHR33393:SF12">
    <property type="entry name" value="CAPSULE BIOSYNTHESIS PROTEIN CAPA"/>
    <property type="match status" value="1"/>
</dbReference>
<dbReference type="Gene3D" id="3.60.21.10">
    <property type="match status" value="1"/>
</dbReference>
<sequence>MNSASSFCFRNIILSSAASLFLLSCASTSGTEEVVFKTSDTLFDGTNNITLTFAGDIMAHKPNWNISNFDEVYEDIKDFLLQSDAAFVNLETPVTDSLPYSSYPAFNVHHQYADAAVKAGFNVFSLCNNHTNDQELEGIKATKKYFDEKRTATAGSSRPVYSSGVKDSPSSPFTFETINIRDWKIVYLAVTELLNKPNYNSYINYIKTDSKSRENFIELVKKIREENPCDLFILSFHTAEEEYVLTTKKSQRSFYKKLLDAGVDIINANHPHVPKEWELYRSKEGASDKIIFYSQGNTISAQRTSPSYDAPDTIRDYTGEGFITQVKFEKLINDGKPIVKVVQVHPVLITTYITNQWHFVIKKLDDSFIEELKKQGKKTWSAYLHKRMLLMEKIKGKLIWE</sequence>
<proteinExistence type="inferred from homology"/>
<comment type="similarity">
    <text evidence="1">Belongs to the CapA family.</text>
</comment>
<dbReference type="PANTHER" id="PTHR33393">
    <property type="entry name" value="POLYGLUTAMINE SYNTHESIS ACCESSORY PROTEIN RV0574C-RELATED"/>
    <property type="match status" value="1"/>
</dbReference>
<dbReference type="InterPro" id="IPR052169">
    <property type="entry name" value="CW_Biosynth-Accessory"/>
</dbReference>
<evidence type="ECO:0000313" key="5">
    <source>
        <dbReference type="EMBL" id="QOS40430.1"/>
    </source>
</evidence>
<protein>
    <submittedName>
        <fullName evidence="5">CapA family protein</fullName>
    </submittedName>
    <submittedName>
        <fullName evidence="4">Poly-gamma-glutamate synthesis protein (Capsule biosynthesis protein)</fullName>
    </submittedName>
</protein>
<dbReference type="Proteomes" id="UP000593591">
    <property type="component" value="Chromosome"/>
</dbReference>
<feature type="chain" id="PRO_5033940628" evidence="2">
    <location>
        <begin position="27"/>
        <end position="401"/>
    </location>
</feature>
<dbReference type="SMART" id="SM00854">
    <property type="entry name" value="PGA_cap"/>
    <property type="match status" value="1"/>
</dbReference>
<evidence type="ECO:0000313" key="4">
    <source>
        <dbReference type="EMBL" id="MBB5217845.1"/>
    </source>
</evidence>
<organism evidence="4 6">
    <name type="scientific">Treponema rectale</name>
    <dbReference type="NCBI Taxonomy" id="744512"/>
    <lineage>
        <taxon>Bacteria</taxon>
        <taxon>Pseudomonadati</taxon>
        <taxon>Spirochaetota</taxon>
        <taxon>Spirochaetia</taxon>
        <taxon>Spirochaetales</taxon>
        <taxon>Treponemataceae</taxon>
        <taxon>Treponema</taxon>
    </lineage>
</organism>
<evidence type="ECO:0000259" key="3">
    <source>
        <dbReference type="SMART" id="SM00854"/>
    </source>
</evidence>
<dbReference type="InterPro" id="IPR019079">
    <property type="entry name" value="Capsule_synth_CapA"/>
</dbReference>
<dbReference type="RefSeq" id="WP_184651289.1">
    <property type="nucleotide sequence ID" value="NZ_JACHFR010000001.1"/>
</dbReference>
<dbReference type="AlphaFoldDB" id="A0A840SAM3"/>
<dbReference type="Pfam" id="PF09587">
    <property type="entry name" value="PGA_cap"/>
    <property type="match status" value="1"/>
</dbReference>
<dbReference type="KEGG" id="trc:DYE49_08160"/>
<dbReference type="InterPro" id="IPR029052">
    <property type="entry name" value="Metallo-depent_PP-like"/>
</dbReference>
<keyword evidence="6" id="KW-1185">Reference proteome</keyword>
<gene>
    <name evidence="5" type="ORF">DYE49_08160</name>
    <name evidence="4" type="ORF">HNP77_000189</name>
</gene>
<reference evidence="4 6" key="2">
    <citation type="submission" date="2020-08" db="EMBL/GenBank/DDBJ databases">
        <title>Genomic Encyclopedia of Type Strains, Phase IV (KMG-IV): sequencing the most valuable type-strain genomes for metagenomic binning, comparative biology and taxonomic classification.</title>
        <authorList>
            <person name="Goeker M."/>
        </authorList>
    </citation>
    <scope>NUCLEOTIDE SEQUENCE [LARGE SCALE GENOMIC DNA]</scope>
    <source>
        <strain evidence="4 6">DSM 103679</strain>
    </source>
</reference>
<evidence type="ECO:0000256" key="2">
    <source>
        <dbReference type="SAM" id="SignalP"/>
    </source>
</evidence>
<dbReference type="EMBL" id="CP031517">
    <property type="protein sequence ID" value="QOS40430.1"/>
    <property type="molecule type" value="Genomic_DNA"/>
</dbReference>
<keyword evidence="2" id="KW-0732">Signal</keyword>
<feature type="signal peptide" evidence="2">
    <location>
        <begin position="1"/>
        <end position="26"/>
    </location>
</feature>
<evidence type="ECO:0000313" key="6">
    <source>
        <dbReference type="Proteomes" id="UP000578697"/>
    </source>
</evidence>
<evidence type="ECO:0000256" key="1">
    <source>
        <dbReference type="ARBA" id="ARBA00005662"/>
    </source>
</evidence>
<feature type="domain" description="Capsule synthesis protein CapA" evidence="3">
    <location>
        <begin position="50"/>
        <end position="302"/>
    </location>
</feature>
<dbReference type="SUPFAM" id="SSF56300">
    <property type="entry name" value="Metallo-dependent phosphatases"/>
    <property type="match status" value="1"/>
</dbReference>
<reference evidence="5 7" key="1">
    <citation type="submission" date="2018-08" db="EMBL/GenBank/DDBJ databases">
        <title>The first complete genome of Treponema rectale (CHPAT), a commensal spirochete of the bovine rectum.</title>
        <authorList>
            <person name="Staton G.J."/>
            <person name="Clegg S.R."/>
            <person name="Carter S.D."/>
            <person name="Radford A.D."/>
            <person name="Darby A."/>
            <person name="Hall N."/>
            <person name="Birtles R.J."/>
            <person name="Evans N.J."/>
        </authorList>
    </citation>
    <scope>NUCLEOTIDE SEQUENCE [LARGE SCALE GENOMIC DNA]</scope>
    <source>
        <strain evidence="5 7">CHPA</strain>
    </source>
</reference>
<accession>A0A840SAM3</accession>
<dbReference type="Proteomes" id="UP000578697">
    <property type="component" value="Unassembled WGS sequence"/>
</dbReference>